<comment type="caution">
    <text evidence="2">The sequence shown here is derived from an EMBL/GenBank/DDBJ whole genome shotgun (WGS) entry which is preliminary data.</text>
</comment>
<accession>A0A9W6M391</accession>
<feature type="compositionally biased region" description="Low complexity" evidence="1">
    <location>
        <begin position="37"/>
        <end position="57"/>
    </location>
</feature>
<evidence type="ECO:0000313" key="2">
    <source>
        <dbReference type="EMBL" id="GLJ79589.1"/>
    </source>
</evidence>
<evidence type="ECO:0000256" key="1">
    <source>
        <dbReference type="SAM" id="MobiDB-lite"/>
    </source>
</evidence>
<organism evidence="2 3">
    <name type="scientific">Microbacterium imperiale</name>
    <dbReference type="NCBI Taxonomy" id="33884"/>
    <lineage>
        <taxon>Bacteria</taxon>
        <taxon>Bacillati</taxon>
        <taxon>Actinomycetota</taxon>
        <taxon>Actinomycetes</taxon>
        <taxon>Micrococcales</taxon>
        <taxon>Microbacteriaceae</taxon>
        <taxon>Microbacterium</taxon>
    </lineage>
</organism>
<dbReference type="AlphaFoldDB" id="A0A9W6M391"/>
<dbReference type="RefSeq" id="WP_271174913.1">
    <property type="nucleotide sequence ID" value="NZ_BSEO01000004.1"/>
</dbReference>
<sequence length="129" mass="13050">MTANQPDRPARSRPRPAPDAGVDPIDYKPSPAPTPAPATASNSPVEGKGAEAPAAAPSPAPTTNARFAASTPPAPVAGGSEVTVQLATRISPDVAAVLDAAVAREKARRGSKASKRVLIEEAILALWSN</sequence>
<proteinExistence type="predicted"/>
<protein>
    <submittedName>
        <fullName evidence="2">Uncharacterized protein</fullName>
    </submittedName>
</protein>
<dbReference type="EMBL" id="BSEO01000004">
    <property type="protein sequence ID" value="GLJ79589.1"/>
    <property type="molecule type" value="Genomic_DNA"/>
</dbReference>
<reference evidence="2" key="2">
    <citation type="submission" date="2023-01" db="EMBL/GenBank/DDBJ databases">
        <authorList>
            <person name="Sun Q."/>
            <person name="Evtushenko L."/>
        </authorList>
    </citation>
    <scope>NUCLEOTIDE SEQUENCE</scope>
    <source>
        <strain evidence="2">VKM Ac-1447</strain>
    </source>
</reference>
<feature type="region of interest" description="Disordered" evidence="1">
    <location>
        <begin position="1"/>
        <end position="79"/>
    </location>
</feature>
<dbReference type="Proteomes" id="UP001142317">
    <property type="component" value="Unassembled WGS sequence"/>
</dbReference>
<reference evidence="2" key="1">
    <citation type="journal article" date="2014" name="Int. J. Syst. Evol. Microbiol.">
        <title>Complete genome sequence of Corynebacterium casei LMG S-19264T (=DSM 44701T), isolated from a smear-ripened cheese.</title>
        <authorList>
            <consortium name="US DOE Joint Genome Institute (JGI-PGF)"/>
            <person name="Walter F."/>
            <person name="Albersmeier A."/>
            <person name="Kalinowski J."/>
            <person name="Ruckert C."/>
        </authorList>
    </citation>
    <scope>NUCLEOTIDE SEQUENCE</scope>
    <source>
        <strain evidence="2">VKM Ac-1447</strain>
    </source>
</reference>
<evidence type="ECO:0000313" key="3">
    <source>
        <dbReference type="Proteomes" id="UP001142317"/>
    </source>
</evidence>
<gene>
    <name evidence="2" type="ORF">GCM10017586_12710</name>
</gene>
<name>A0A9W6M391_9MICO</name>
<keyword evidence="3" id="KW-1185">Reference proteome</keyword>